<reference evidence="1 2" key="1">
    <citation type="journal article" date="2018" name="Sci. Rep.">
        <title>Genomic signatures of local adaptation to the degree of environmental predictability in rotifers.</title>
        <authorList>
            <person name="Franch-Gras L."/>
            <person name="Hahn C."/>
            <person name="Garcia-Roger E.M."/>
            <person name="Carmona M.J."/>
            <person name="Serra M."/>
            <person name="Gomez A."/>
        </authorList>
    </citation>
    <scope>NUCLEOTIDE SEQUENCE [LARGE SCALE GENOMIC DNA]</scope>
    <source>
        <strain evidence="1">HYR1</strain>
    </source>
</reference>
<keyword evidence="2" id="KW-1185">Reference proteome</keyword>
<name>A0A3M7SWM8_BRAPC</name>
<sequence length="104" mass="12370">MTESEASKPSKKVTFGKDVKFIEHKYQLMQTPHNFSLNQNLINRKLYIATKVKKAMQKELRENEKRCKPYSLRSQKKRLEDVTNIKIFNKKSKSCKKTFDKEKS</sequence>
<dbReference type="AlphaFoldDB" id="A0A3M7SWM8"/>
<protein>
    <submittedName>
        <fullName evidence="1">Uncharacterized protein</fullName>
    </submittedName>
</protein>
<organism evidence="1 2">
    <name type="scientific">Brachionus plicatilis</name>
    <name type="common">Marine rotifer</name>
    <name type="synonym">Brachionus muelleri</name>
    <dbReference type="NCBI Taxonomy" id="10195"/>
    <lineage>
        <taxon>Eukaryota</taxon>
        <taxon>Metazoa</taxon>
        <taxon>Spiralia</taxon>
        <taxon>Gnathifera</taxon>
        <taxon>Rotifera</taxon>
        <taxon>Eurotatoria</taxon>
        <taxon>Monogononta</taxon>
        <taxon>Pseudotrocha</taxon>
        <taxon>Ploima</taxon>
        <taxon>Brachionidae</taxon>
        <taxon>Brachionus</taxon>
    </lineage>
</organism>
<evidence type="ECO:0000313" key="1">
    <source>
        <dbReference type="EMBL" id="RNA40087.1"/>
    </source>
</evidence>
<gene>
    <name evidence="1" type="ORF">BpHYR1_005978</name>
</gene>
<accession>A0A3M7SWM8</accession>
<evidence type="ECO:0000313" key="2">
    <source>
        <dbReference type="Proteomes" id="UP000276133"/>
    </source>
</evidence>
<dbReference type="EMBL" id="REGN01000677">
    <property type="protein sequence ID" value="RNA40087.1"/>
    <property type="molecule type" value="Genomic_DNA"/>
</dbReference>
<dbReference type="Proteomes" id="UP000276133">
    <property type="component" value="Unassembled WGS sequence"/>
</dbReference>
<proteinExistence type="predicted"/>
<comment type="caution">
    <text evidence="1">The sequence shown here is derived from an EMBL/GenBank/DDBJ whole genome shotgun (WGS) entry which is preliminary data.</text>
</comment>
<dbReference type="OrthoDB" id="10576703at2759"/>